<evidence type="ECO:0000256" key="1">
    <source>
        <dbReference type="ARBA" id="ARBA00009600"/>
    </source>
</evidence>
<evidence type="ECO:0000313" key="3">
    <source>
        <dbReference type="EMBL" id="MWV53969.1"/>
    </source>
</evidence>
<dbReference type="RefSeq" id="WP_126341337.1">
    <property type="nucleotide sequence ID" value="NZ_CP041698.1"/>
</dbReference>
<proteinExistence type="inferred from homology"/>
<accession>A0ABW9UQL9</accession>
<dbReference type="EMBL" id="WUBZ01000006">
    <property type="protein sequence ID" value="MWV53969.1"/>
    <property type="molecule type" value="Genomic_DNA"/>
</dbReference>
<dbReference type="Pfam" id="PF02622">
    <property type="entry name" value="DUF179"/>
    <property type="match status" value="1"/>
</dbReference>
<dbReference type="SUPFAM" id="SSF143456">
    <property type="entry name" value="VC0467-like"/>
    <property type="match status" value="1"/>
</dbReference>
<dbReference type="Gene3D" id="3.40.1740.10">
    <property type="entry name" value="VC0467-like"/>
    <property type="match status" value="1"/>
</dbReference>
<dbReference type="PANTHER" id="PTHR30327:SF1">
    <property type="entry name" value="UPF0301 PROTEIN YQGE"/>
    <property type="match status" value="1"/>
</dbReference>
<comment type="similarity">
    <text evidence="1 2">Belongs to the UPF0301 (AlgH) family.</text>
</comment>
<dbReference type="PANTHER" id="PTHR30327">
    <property type="entry name" value="UNCHARACTERIZED PROTEIN YQGE"/>
    <property type="match status" value="1"/>
</dbReference>
<comment type="caution">
    <text evidence="3">The sequence shown here is derived from an EMBL/GenBank/DDBJ whole genome shotgun (WGS) entry which is preliminary data.</text>
</comment>
<reference evidence="3 4" key="1">
    <citation type="submission" date="2019-11" db="EMBL/GenBank/DDBJ databases">
        <title>Green- and brown-colored morphotypes of Chlorobia in the stratified aquatic ecosystems of Kandalaksha Gulf (White Sea): A model for study of the accessory genome evolution.</title>
        <authorList>
            <person name="Grouzdev D.S."/>
        </authorList>
    </citation>
    <scope>NUCLEOTIDE SEQUENCE [LARGE SCALE GENOMIC DNA]</scope>
    <source>
        <strain evidence="3 4">ZM</strain>
    </source>
</reference>
<protein>
    <recommendedName>
        <fullName evidence="2">UPF0301 protein GJ685_02690</fullName>
    </recommendedName>
</protein>
<keyword evidence="4" id="KW-1185">Reference proteome</keyword>
<dbReference type="Proteomes" id="UP000489351">
    <property type="component" value="Unassembled WGS sequence"/>
</dbReference>
<name>A0ABW9UQL9_CHLPH</name>
<dbReference type="HAMAP" id="MF_00758">
    <property type="entry name" value="UPF0301"/>
    <property type="match status" value="1"/>
</dbReference>
<evidence type="ECO:0000313" key="4">
    <source>
        <dbReference type="Proteomes" id="UP000489351"/>
    </source>
</evidence>
<dbReference type="InterPro" id="IPR003774">
    <property type="entry name" value="AlgH-like"/>
</dbReference>
<organism evidence="3 4">
    <name type="scientific">Chlorobium phaeovibrioides</name>
    <dbReference type="NCBI Taxonomy" id="1094"/>
    <lineage>
        <taxon>Bacteria</taxon>
        <taxon>Pseudomonadati</taxon>
        <taxon>Chlorobiota</taxon>
        <taxon>Chlorobiia</taxon>
        <taxon>Chlorobiales</taxon>
        <taxon>Chlorobiaceae</taxon>
        <taxon>Chlorobium/Pelodictyon group</taxon>
        <taxon>Chlorobium</taxon>
    </lineage>
</organism>
<sequence>MVNEFERLAAGKLLIASANLMEGTFKRTVLLMCEHGSEGSVAFILNRPMKFKVSEAIAGFGDVEEPLLLGGPVQADRVYFMHTRGDLVEASEEILPGLFWGGEQEELSYLLNTGVLPPSEVRFFLGYSGWNAGQLEEEFEVGSWYTTDATRELVFSDAYEWMWSRTVRSKGGEYQLIANSPELPGLN</sequence>
<gene>
    <name evidence="3" type="ORF">GJ685_02690</name>
</gene>
<evidence type="ECO:0000256" key="2">
    <source>
        <dbReference type="HAMAP-Rule" id="MF_00758"/>
    </source>
</evidence>